<protein>
    <submittedName>
        <fullName evidence="2">Uncharacterized protein</fullName>
    </submittedName>
</protein>
<accession>A0A6H0SIE5</accession>
<feature type="coiled-coil region" evidence="1">
    <location>
        <begin position="70"/>
        <end position="104"/>
    </location>
</feature>
<dbReference type="EMBL" id="CP032549">
    <property type="protein sequence ID" value="QIV87442.1"/>
    <property type="molecule type" value="Genomic_DNA"/>
</dbReference>
<evidence type="ECO:0000256" key="1">
    <source>
        <dbReference type="SAM" id="Coils"/>
    </source>
</evidence>
<keyword evidence="1" id="KW-0175">Coiled coil</keyword>
<reference evidence="2 3" key="1">
    <citation type="submission" date="2018-09" db="EMBL/GenBank/DDBJ databases">
        <title>Glutamicibacter mishrai S5-52T (LMG 29155T = KCTC 39846T).</title>
        <authorList>
            <person name="Das S.K."/>
        </authorList>
    </citation>
    <scope>NUCLEOTIDE SEQUENCE [LARGE SCALE GENOMIC DNA]</scope>
    <source>
        <strain evidence="2 3">S5-52</strain>
    </source>
</reference>
<sequence length="133" mass="15127">MKSNDSASIRAALQKAADDLLEGRVPGPLTGVRLIELAGVKRHRLTHDNPDINLSFQKRAREINRSKPEVESLRDQLAHELERAKRLSRERDALTEQLRNYATALVMVTNERDQLLEQLQVNGNIVPINRSTR</sequence>
<organism evidence="2 3">
    <name type="scientific">Glutamicibacter mishrai</name>
    <dbReference type="NCBI Taxonomy" id="1775880"/>
    <lineage>
        <taxon>Bacteria</taxon>
        <taxon>Bacillati</taxon>
        <taxon>Actinomycetota</taxon>
        <taxon>Actinomycetes</taxon>
        <taxon>Micrococcales</taxon>
        <taxon>Micrococcaceae</taxon>
        <taxon>Glutamicibacter</taxon>
    </lineage>
</organism>
<name>A0A6H0SIE5_9MICC</name>
<evidence type="ECO:0000313" key="2">
    <source>
        <dbReference type="EMBL" id="QIV87442.1"/>
    </source>
</evidence>
<keyword evidence="3" id="KW-1185">Reference proteome</keyword>
<dbReference type="Proteomes" id="UP000502331">
    <property type="component" value="Chromosome"/>
</dbReference>
<dbReference type="RefSeq" id="WP_172512098.1">
    <property type="nucleotide sequence ID" value="NZ_CP032549.1"/>
</dbReference>
<evidence type="ECO:0000313" key="3">
    <source>
        <dbReference type="Proteomes" id="UP000502331"/>
    </source>
</evidence>
<proteinExistence type="predicted"/>
<gene>
    <name evidence="2" type="ORF">D3791_10110</name>
</gene>
<dbReference type="AlphaFoldDB" id="A0A6H0SIE5"/>